<evidence type="ECO:0000256" key="1">
    <source>
        <dbReference type="SAM" id="MobiDB-lite"/>
    </source>
</evidence>
<feature type="compositionally biased region" description="Basic and acidic residues" evidence="1">
    <location>
        <begin position="23"/>
        <end position="34"/>
    </location>
</feature>
<evidence type="ECO:0000313" key="2">
    <source>
        <dbReference type="EMBL" id="KFH47952.1"/>
    </source>
</evidence>
<protein>
    <submittedName>
        <fullName evidence="2">Uncharacterized protein</fullName>
    </submittedName>
</protein>
<comment type="caution">
    <text evidence="2">The sequence shown here is derived from an EMBL/GenBank/DDBJ whole genome shotgun (WGS) entry which is preliminary data.</text>
</comment>
<keyword evidence="3" id="KW-1185">Reference proteome</keyword>
<organism evidence="2 3">
    <name type="scientific">Hapsidospora chrysogenum (strain ATCC 11550 / CBS 779.69 / DSM 880 / IAM 14645 / JCM 23072 / IMI 49137)</name>
    <name type="common">Acremonium chrysogenum</name>
    <dbReference type="NCBI Taxonomy" id="857340"/>
    <lineage>
        <taxon>Eukaryota</taxon>
        <taxon>Fungi</taxon>
        <taxon>Dikarya</taxon>
        <taxon>Ascomycota</taxon>
        <taxon>Pezizomycotina</taxon>
        <taxon>Sordariomycetes</taxon>
        <taxon>Hypocreomycetidae</taxon>
        <taxon>Hypocreales</taxon>
        <taxon>Bionectriaceae</taxon>
        <taxon>Hapsidospora</taxon>
    </lineage>
</organism>
<name>A0A086TF20_HAPC1</name>
<accession>A0A086TF20</accession>
<feature type="compositionally biased region" description="Basic and acidic residues" evidence="1">
    <location>
        <begin position="1"/>
        <end position="10"/>
    </location>
</feature>
<dbReference type="Proteomes" id="UP000029964">
    <property type="component" value="Unassembled WGS sequence"/>
</dbReference>
<proteinExistence type="predicted"/>
<dbReference type="HOGENOM" id="CLU_2811765_0_0_1"/>
<gene>
    <name evidence="2" type="ORF">ACRE_012190</name>
</gene>
<feature type="region of interest" description="Disordered" evidence="1">
    <location>
        <begin position="1"/>
        <end position="67"/>
    </location>
</feature>
<evidence type="ECO:0000313" key="3">
    <source>
        <dbReference type="Proteomes" id="UP000029964"/>
    </source>
</evidence>
<dbReference type="AlphaFoldDB" id="A0A086TF20"/>
<sequence>MVGNPERRVDDDDDDGVVVGGSSDRKARQERGNREGYSLKLKLARDDLRRPATDTNPMAGPFGAGEI</sequence>
<dbReference type="EMBL" id="JPKY01000006">
    <property type="protein sequence ID" value="KFH47952.1"/>
    <property type="molecule type" value="Genomic_DNA"/>
</dbReference>
<feature type="compositionally biased region" description="Basic and acidic residues" evidence="1">
    <location>
        <begin position="43"/>
        <end position="52"/>
    </location>
</feature>
<reference evidence="3" key="1">
    <citation type="journal article" date="2014" name="Genome Announc.">
        <title>Genome sequence and annotation of Acremonium chrysogenum, producer of the beta-lactam antibiotic cephalosporin C.</title>
        <authorList>
            <person name="Terfehr D."/>
            <person name="Dahlmann T.A."/>
            <person name="Specht T."/>
            <person name="Zadra I."/>
            <person name="Kuernsteiner H."/>
            <person name="Kueck U."/>
        </authorList>
    </citation>
    <scope>NUCLEOTIDE SEQUENCE [LARGE SCALE GENOMIC DNA]</scope>
    <source>
        <strain evidence="3">ATCC 11550 / CBS 779.69 / DSM 880 / IAM 14645 / JCM 23072 / IMI 49137</strain>
    </source>
</reference>